<dbReference type="RefSeq" id="XP_003012066.1">
    <property type="nucleotide sequence ID" value="XM_003012020.1"/>
</dbReference>
<feature type="transmembrane region" description="Helical" evidence="1">
    <location>
        <begin position="102"/>
        <end position="123"/>
    </location>
</feature>
<name>D4AZF6_ARTBC</name>
<dbReference type="AlphaFoldDB" id="D4AZF6"/>
<dbReference type="GeneID" id="9519553"/>
<organism evidence="2 3">
    <name type="scientific">Arthroderma benhamiae (strain ATCC MYA-4681 / CBS 112371)</name>
    <name type="common">Trichophyton mentagrophytes</name>
    <dbReference type="NCBI Taxonomy" id="663331"/>
    <lineage>
        <taxon>Eukaryota</taxon>
        <taxon>Fungi</taxon>
        <taxon>Dikarya</taxon>
        <taxon>Ascomycota</taxon>
        <taxon>Pezizomycotina</taxon>
        <taxon>Eurotiomycetes</taxon>
        <taxon>Eurotiomycetidae</taxon>
        <taxon>Onygenales</taxon>
        <taxon>Arthrodermataceae</taxon>
        <taxon>Trichophyton</taxon>
    </lineage>
</organism>
<protein>
    <submittedName>
        <fullName evidence="2">Uncharacterized protein</fullName>
    </submittedName>
</protein>
<dbReference type="KEGG" id="abe:ARB_01574"/>
<reference evidence="3" key="1">
    <citation type="journal article" date="2011" name="Genome Biol.">
        <title>Comparative and functional genomics provide insights into the pathogenicity of dermatophytic fungi.</title>
        <authorList>
            <person name="Burmester A."/>
            <person name="Shelest E."/>
            <person name="Gloeckner G."/>
            <person name="Heddergott C."/>
            <person name="Schindler S."/>
            <person name="Staib P."/>
            <person name="Heidel A."/>
            <person name="Felder M."/>
            <person name="Petzold A."/>
            <person name="Szafranski K."/>
            <person name="Feuermann M."/>
            <person name="Pedruzzi I."/>
            <person name="Priebe S."/>
            <person name="Groth M."/>
            <person name="Winkler R."/>
            <person name="Li W."/>
            <person name="Kniemeyer O."/>
            <person name="Schroeckh V."/>
            <person name="Hertweck C."/>
            <person name="Hube B."/>
            <person name="White T.C."/>
            <person name="Platzer M."/>
            <person name="Guthke R."/>
            <person name="Heitman J."/>
            <person name="Woestemeyer J."/>
            <person name="Zipfel P.F."/>
            <person name="Monod M."/>
            <person name="Brakhage A.A."/>
        </authorList>
    </citation>
    <scope>NUCLEOTIDE SEQUENCE [LARGE SCALE GENOMIC DNA]</scope>
    <source>
        <strain evidence="3">ATCC MYA-4681 / CBS 112371</strain>
    </source>
</reference>
<dbReference type="HOGENOM" id="CLU_1288624_0_0_1"/>
<proteinExistence type="predicted"/>
<dbReference type="Proteomes" id="UP000008866">
    <property type="component" value="Unassembled WGS sequence"/>
</dbReference>
<accession>D4AZF6</accession>
<sequence>MLLVTWLGGPFSGTARKSGQEAEETWKEGDTAVKPLPSCRLKAGRRSPAVHIIQSKDGYSWLSPVDDATLTSRHRQNISRRPLMGLYAFPCTFFSPSATMTISTICAVVFILIFIFILIFVVVGRRSSVVLLSHHGVTTKKKAKKPSESEFLALFSAPPQRARRSLAPPSCILHPPPPPPFFFSSSSTPLNLLNLFNLTSSTSRRRQLALFTPN</sequence>
<keyword evidence="1" id="KW-0472">Membrane</keyword>
<keyword evidence="1" id="KW-1133">Transmembrane helix</keyword>
<evidence type="ECO:0000313" key="3">
    <source>
        <dbReference type="Proteomes" id="UP000008866"/>
    </source>
</evidence>
<evidence type="ECO:0000313" key="2">
    <source>
        <dbReference type="EMBL" id="EFE31426.1"/>
    </source>
</evidence>
<dbReference type="EMBL" id="ABSU01000021">
    <property type="protein sequence ID" value="EFE31426.1"/>
    <property type="molecule type" value="Genomic_DNA"/>
</dbReference>
<evidence type="ECO:0000256" key="1">
    <source>
        <dbReference type="SAM" id="Phobius"/>
    </source>
</evidence>
<keyword evidence="3" id="KW-1185">Reference proteome</keyword>
<keyword evidence="1" id="KW-0812">Transmembrane</keyword>
<gene>
    <name evidence="2" type="ORF">ARB_01574</name>
</gene>
<comment type="caution">
    <text evidence="2">The sequence shown here is derived from an EMBL/GenBank/DDBJ whole genome shotgun (WGS) entry which is preliminary data.</text>
</comment>